<accession>A0AA40FK95</accession>
<comment type="subcellular location">
    <subcellularLocation>
        <location evidence="2">Cytoplasmic vesicle</location>
    </subcellularLocation>
    <subcellularLocation>
        <location evidence="1">Early endosome</location>
    </subcellularLocation>
    <subcellularLocation>
        <location evidence="3">Late endosome</location>
    </subcellularLocation>
</comment>
<evidence type="ECO:0000256" key="4">
    <source>
        <dbReference type="ARBA" id="ARBA00022753"/>
    </source>
</evidence>
<evidence type="ECO:0000256" key="5">
    <source>
        <dbReference type="ARBA" id="ARBA00023329"/>
    </source>
</evidence>
<reference evidence="6" key="1">
    <citation type="submission" date="2021-10" db="EMBL/GenBank/DDBJ databases">
        <title>Melipona bicolor Genome sequencing and assembly.</title>
        <authorList>
            <person name="Araujo N.S."/>
            <person name="Arias M.C."/>
        </authorList>
    </citation>
    <scope>NUCLEOTIDE SEQUENCE</scope>
    <source>
        <strain evidence="6">USP_2M_L1-L4_2017</strain>
        <tissue evidence="6">Whole body</tissue>
    </source>
</reference>
<protein>
    <recommendedName>
        <fullName evidence="8">Spermatogenesis-defective protein 39 homolog</fullName>
    </recommendedName>
</protein>
<evidence type="ECO:0000313" key="6">
    <source>
        <dbReference type="EMBL" id="KAK1120357.1"/>
    </source>
</evidence>
<evidence type="ECO:0000313" key="7">
    <source>
        <dbReference type="Proteomes" id="UP001177670"/>
    </source>
</evidence>
<dbReference type="Proteomes" id="UP001177670">
    <property type="component" value="Unassembled WGS sequence"/>
</dbReference>
<dbReference type="GO" id="GO:0006886">
    <property type="term" value="P:intracellular protein transport"/>
    <property type="evidence" value="ECO:0007669"/>
    <property type="project" value="TreeGrafter"/>
</dbReference>
<dbReference type="GO" id="GO:0005770">
    <property type="term" value="C:late endosome"/>
    <property type="evidence" value="ECO:0007669"/>
    <property type="project" value="UniProtKB-SubCell"/>
</dbReference>
<keyword evidence="4" id="KW-0967">Endosome</keyword>
<evidence type="ECO:0000256" key="3">
    <source>
        <dbReference type="ARBA" id="ARBA00004603"/>
    </source>
</evidence>
<keyword evidence="5" id="KW-0968">Cytoplasmic vesicle</keyword>
<dbReference type="GO" id="GO:0007034">
    <property type="term" value="P:vacuolar transport"/>
    <property type="evidence" value="ECO:0007669"/>
    <property type="project" value="TreeGrafter"/>
</dbReference>
<evidence type="ECO:0000256" key="1">
    <source>
        <dbReference type="ARBA" id="ARBA00004412"/>
    </source>
</evidence>
<evidence type="ECO:0000256" key="2">
    <source>
        <dbReference type="ARBA" id="ARBA00004541"/>
    </source>
</evidence>
<dbReference type="GO" id="GO:0005769">
    <property type="term" value="C:early endosome"/>
    <property type="evidence" value="ECO:0007669"/>
    <property type="project" value="UniProtKB-SubCell"/>
</dbReference>
<sequence length="421" mass="48198">MTSAKDDEAFWNSSEKLCFRFDNNEVDQFGVSKTDIDQLLAGISNTSTAETSLKSTVNYQPLKPMLSIISEKTLDCILAMDKLKNLHPETSSVQPDITLRKILLGQPYSLEQYKSLASKIALLDAAIISGDGNAILIIILFLTKTLKRSLVQKILAERLDAVNVYIRYLSIRMQINEITDILTMLGQSTDSAMKTLHIIIKNTRDPDRLLNKLRNCYKTQFSALAECKEAPFVQSYIKLLEWQKIAKVVEGNEEIELNSSVLDCLRHACKGHWDLPEGKLMSPTNLSQQYDVSSRQYQKVALEVRAAAKEWDDIDRLLLTKGWLGSKKLQIYLPIEDVLKILYKNSAPPEVLEKYLKYVDNIERRLELSKNMQCFRMAIDILVQQADRIALTEYKIKLQPQSEEYFYAEGMLRMPAVKWKN</sequence>
<comment type="caution">
    <text evidence="6">The sequence shown here is derived from an EMBL/GenBank/DDBJ whole genome shotgun (WGS) entry which is preliminary data.</text>
</comment>
<dbReference type="EMBL" id="JAHYIQ010000031">
    <property type="protein sequence ID" value="KAK1120357.1"/>
    <property type="molecule type" value="Genomic_DNA"/>
</dbReference>
<dbReference type="PANTHER" id="PTHR13364">
    <property type="entry name" value="DEFECTIVE SPERMATOGENESIS PROTEIN 39"/>
    <property type="match status" value="1"/>
</dbReference>
<keyword evidence="7" id="KW-1185">Reference proteome</keyword>
<evidence type="ECO:0008006" key="8">
    <source>
        <dbReference type="Google" id="ProtNLM"/>
    </source>
</evidence>
<name>A0AA40FK95_9HYME</name>
<proteinExistence type="predicted"/>
<organism evidence="6 7">
    <name type="scientific">Melipona bicolor</name>
    <dbReference type="NCBI Taxonomy" id="60889"/>
    <lineage>
        <taxon>Eukaryota</taxon>
        <taxon>Metazoa</taxon>
        <taxon>Ecdysozoa</taxon>
        <taxon>Arthropoda</taxon>
        <taxon>Hexapoda</taxon>
        <taxon>Insecta</taxon>
        <taxon>Pterygota</taxon>
        <taxon>Neoptera</taxon>
        <taxon>Endopterygota</taxon>
        <taxon>Hymenoptera</taxon>
        <taxon>Apocrita</taxon>
        <taxon>Aculeata</taxon>
        <taxon>Apoidea</taxon>
        <taxon>Anthophila</taxon>
        <taxon>Apidae</taxon>
        <taxon>Melipona</taxon>
    </lineage>
</organism>
<dbReference type="AlphaFoldDB" id="A0AA40FK95"/>
<dbReference type="InterPro" id="IPR040057">
    <property type="entry name" value="Spe-39"/>
</dbReference>
<gene>
    <name evidence="6" type="ORF">K0M31_012340</name>
</gene>
<dbReference type="PANTHER" id="PTHR13364:SF6">
    <property type="entry name" value="SPERMATOGENESIS-DEFECTIVE PROTEIN 39 HOMOLOG"/>
    <property type="match status" value="1"/>
</dbReference>